<keyword evidence="2" id="KW-0547">Nucleotide-binding</keyword>
<gene>
    <name evidence="6" type="ORF">BJ987_001344</name>
</gene>
<keyword evidence="4" id="KW-0067">ATP-binding</keyword>
<proteinExistence type="predicted"/>
<keyword evidence="1" id="KW-0808">Transferase</keyword>
<organism evidence="6 7">
    <name type="scientific">Nocardia goodfellowii</name>
    <dbReference type="NCBI Taxonomy" id="882446"/>
    <lineage>
        <taxon>Bacteria</taxon>
        <taxon>Bacillati</taxon>
        <taxon>Actinomycetota</taxon>
        <taxon>Actinomycetes</taxon>
        <taxon>Mycobacteriales</taxon>
        <taxon>Nocardiaceae</taxon>
        <taxon>Nocardia</taxon>
    </lineage>
</organism>
<feature type="domain" description="Maltokinase N-terminal cap" evidence="5">
    <location>
        <begin position="20"/>
        <end position="106"/>
    </location>
</feature>
<protein>
    <recommendedName>
        <fullName evidence="5">Maltokinase N-terminal cap domain-containing protein</fullName>
    </recommendedName>
</protein>
<evidence type="ECO:0000256" key="3">
    <source>
        <dbReference type="ARBA" id="ARBA00022777"/>
    </source>
</evidence>
<evidence type="ECO:0000259" key="5">
    <source>
        <dbReference type="Pfam" id="PF18085"/>
    </source>
</evidence>
<accession>A0ABS4QA44</accession>
<evidence type="ECO:0000313" key="6">
    <source>
        <dbReference type="EMBL" id="MBP2188443.1"/>
    </source>
</evidence>
<keyword evidence="7" id="KW-1185">Reference proteome</keyword>
<dbReference type="InterPro" id="IPR040999">
    <property type="entry name" value="Mak_N_cap"/>
</dbReference>
<dbReference type="Proteomes" id="UP001519325">
    <property type="component" value="Unassembled WGS sequence"/>
</dbReference>
<dbReference type="EMBL" id="JAGGMR010000001">
    <property type="protein sequence ID" value="MBP2188443.1"/>
    <property type="molecule type" value="Genomic_DNA"/>
</dbReference>
<evidence type="ECO:0000256" key="2">
    <source>
        <dbReference type="ARBA" id="ARBA00022741"/>
    </source>
</evidence>
<sequence length="186" mass="19753">MAVVHNTTMEPTKLELLAHWLPQQRWYHGAGAPVLRKAGGFRLDDPAGEVGIEFMIVIDETADPVAAYHVPMTYRGEPVAGAEAALIGTSEHGVLGTRWIYDGAADEVLLEQAAALLTGKAQAQAQNASDAIDPTVEVATAPDRPLTVRVNRTPRDQRPAAALGYVTAPWQAGDVTARGVLLEAVA</sequence>
<name>A0ABS4QA44_9NOCA</name>
<evidence type="ECO:0000256" key="4">
    <source>
        <dbReference type="ARBA" id="ARBA00022840"/>
    </source>
</evidence>
<dbReference type="RefSeq" id="WP_209885706.1">
    <property type="nucleotide sequence ID" value="NZ_JAGGMR010000001.1"/>
</dbReference>
<evidence type="ECO:0000313" key="7">
    <source>
        <dbReference type="Proteomes" id="UP001519325"/>
    </source>
</evidence>
<comment type="caution">
    <text evidence="6">The sequence shown here is derived from an EMBL/GenBank/DDBJ whole genome shotgun (WGS) entry which is preliminary data.</text>
</comment>
<dbReference type="Pfam" id="PF18085">
    <property type="entry name" value="Mak_N_cap"/>
    <property type="match status" value="1"/>
</dbReference>
<evidence type="ECO:0000256" key="1">
    <source>
        <dbReference type="ARBA" id="ARBA00022679"/>
    </source>
</evidence>
<reference evidence="6 7" key="1">
    <citation type="submission" date="2021-03" db="EMBL/GenBank/DDBJ databases">
        <title>Sequencing the genomes of 1000 actinobacteria strains.</title>
        <authorList>
            <person name="Klenk H.-P."/>
        </authorList>
    </citation>
    <scope>NUCLEOTIDE SEQUENCE [LARGE SCALE GENOMIC DNA]</scope>
    <source>
        <strain evidence="6 7">DSM 45516</strain>
    </source>
</reference>
<keyword evidence="3" id="KW-0418">Kinase</keyword>